<dbReference type="EMBL" id="VSSQ01086277">
    <property type="protein sequence ID" value="MPN33665.1"/>
    <property type="molecule type" value="Genomic_DNA"/>
</dbReference>
<accession>A0A645H3Q5</accession>
<reference evidence="1" key="1">
    <citation type="submission" date="2019-08" db="EMBL/GenBank/DDBJ databases">
        <authorList>
            <person name="Kucharzyk K."/>
            <person name="Murdoch R.W."/>
            <person name="Higgins S."/>
            <person name="Loffler F."/>
        </authorList>
    </citation>
    <scope>NUCLEOTIDE SEQUENCE</scope>
</reference>
<gene>
    <name evidence="1" type="ORF">SDC9_181156</name>
</gene>
<proteinExistence type="predicted"/>
<sequence length="75" mass="8319">MEILEKIGELPENCIMVGNDAEDDMAAAELGMRVFLLTDCLINEKNKDISAFPQGGFKELQTYLSKQLGQGNRLV</sequence>
<protein>
    <recommendedName>
        <fullName evidence="2">Phosphoglycolate phosphatase</fullName>
    </recommendedName>
</protein>
<organism evidence="1">
    <name type="scientific">bioreactor metagenome</name>
    <dbReference type="NCBI Taxonomy" id="1076179"/>
    <lineage>
        <taxon>unclassified sequences</taxon>
        <taxon>metagenomes</taxon>
        <taxon>ecological metagenomes</taxon>
    </lineage>
</organism>
<evidence type="ECO:0008006" key="2">
    <source>
        <dbReference type="Google" id="ProtNLM"/>
    </source>
</evidence>
<dbReference type="AlphaFoldDB" id="A0A645H3Q5"/>
<dbReference type="SUPFAM" id="SSF56784">
    <property type="entry name" value="HAD-like"/>
    <property type="match status" value="1"/>
</dbReference>
<dbReference type="InterPro" id="IPR023214">
    <property type="entry name" value="HAD_sf"/>
</dbReference>
<dbReference type="Gene3D" id="3.40.50.1000">
    <property type="entry name" value="HAD superfamily/HAD-like"/>
    <property type="match status" value="1"/>
</dbReference>
<comment type="caution">
    <text evidence="1">The sequence shown here is derived from an EMBL/GenBank/DDBJ whole genome shotgun (WGS) entry which is preliminary data.</text>
</comment>
<dbReference type="InterPro" id="IPR036412">
    <property type="entry name" value="HAD-like_sf"/>
</dbReference>
<evidence type="ECO:0000313" key="1">
    <source>
        <dbReference type="EMBL" id="MPN33665.1"/>
    </source>
</evidence>
<name>A0A645H3Q5_9ZZZZ</name>